<accession>A0A182IYC6</accession>
<feature type="domain" description="FLYWCH-type" evidence="4">
    <location>
        <begin position="78"/>
        <end position="140"/>
    </location>
</feature>
<dbReference type="AlphaFoldDB" id="A0A182IYC6"/>
<protein>
    <recommendedName>
        <fullName evidence="4">FLYWCH-type domain-containing protein</fullName>
    </recommendedName>
</protein>
<evidence type="ECO:0000259" key="4">
    <source>
        <dbReference type="Pfam" id="PF04500"/>
    </source>
</evidence>
<sequence>MYITNDKGNRQLWIEGFPFMKHMIKNGTVYWRCVQFRALRCAARYRQRQATGMLEIVHTDHNHALIQQRHIGVMEIKYVRSKRGAPQLKINGQTYCRQMIRERTIRWRCVQFKPLHCMARATTSPLNGDNVISLTDIHNHPIINERRKHGELKRLLERRRMERMDRLPTFSPTDLE</sequence>
<keyword evidence="1" id="KW-0479">Metal-binding</keyword>
<evidence type="ECO:0000256" key="3">
    <source>
        <dbReference type="ARBA" id="ARBA00022833"/>
    </source>
</evidence>
<keyword evidence="3" id="KW-0862">Zinc</keyword>
<organism evidence="5">
    <name type="scientific">Anopheles atroparvus</name>
    <name type="common">European mosquito</name>
    <dbReference type="NCBI Taxonomy" id="41427"/>
    <lineage>
        <taxon>Eukaryota</taxon>
        <taxon>Metazoa</taxon>
        <taxon>Ecdysozoa</taxon>
        <taxon>Arthropoda</taxon>
        <taxon>Hexapoda</taxon>
        <taxon>Insecta</taxon>
        <taxon>Pterygota</taxon>
        <taxon>Neoptera</taxon>
        <taxon>Endopterygota</taxon>
        <taxon>Diptera</taxon>
        <taxon>Nematocera</taxon>
        <taxon>Culicoidea</taxon>
        <taxon>Culicidae</taxon>
        <taxon>Anophelinae</taxon>
        <taxon>Anopheles</taxon>
    </lineage>
</organism>
<dbReference type="VEuPathDB" id="VectorBase:AATE007851"/>
<proteinExistence type="predicted"/>
<dbReference type="Gene3D" id="2.20.25.240">
    <property type="match status" value="2"/>
</dbReference>
<reference evidence="5" key="1">
    <citation type="submission" date="2022-08" db="UniProtKB">
        <authorList>
            <consortium name="EnsemblMetazoa"/>
        </authorList>
    </citation>
    <scope>IDENTIFICATION</scope>
    <source>
        <strain evidence="5">EBRO</strain>
    </source>
</reference>
<evidence type="ECO:0000313" key="5">
    <source>
        <dbReference type="EnsemblMetazoa" id="AATE007851-PA.1"/>
    </source>
</evidence>
<evidence type="ECO:0000256" key="2">
    <source>
        <dbReference type="ARBA" id="ARBA00022771"/>
    </source>
</evidence>
<name>A0A182IYC6_ANOAO</name>
<keyword evidence="2" id="KW-0863">Zinc-finger</keyword>
<dbReference type="GO" id="GO:0008270">
    <property type="term" value="F:zinc ion binding"/>
    <property type="evidence" value="ECO:0007669"/>
    <property type="project" value="UniProtKB-KW"/>
</dbReference>
<dbReference type="InterPro" id="IPR007588">
    <property type="entry name" value="Znf_FLYWCH"/>
</dbReference>
<evidence type="ECO:0000256" key="1">
    <source>
        <dbReference type="ARBA" id="ARBA00022723"/>
    </source>
</evidence>
<feature type="domain" description="FLYWCH-type" evidence="4">
    <location>
        <begin position="2"/>
        <end position="63"/>
    </location>
</feature>
<dbReference type="Pfam" id="PF04500">
    <property type="entry name" value="FLYWCH"/>
    <property type="match status" value="2"/>
</dbReference>
<dbReference type="EnsemblMetazoa" id="AATE007851-RA">
    <property type="protein sequence ID" value="AATE007851-PA.1"/>
    <property type="gene ID" value="AATE007851"/>
</dbReference>